<keyword evidence="1" id="KW-0614">Plasmid</keyword>
<sequence>MSTTFYYTASQMMSQAGRKSPNAAHQMVDYMPAPDAVLVAPRPTKAWTLTTWRTFARTRSQPLQDDLLTTIERLHREELDLREQLAAYEPKRAARATEAQ</sequence>
<organism evidence="1">
    <name type="scientific">Micrococcus sp. V7</name>
    <dbReference type="NCBI Taxonomy" id="404582"/>
    <lineage>
        <taxon>Bacteria</taxon>
        <taxon>Bacillati</taxon>
        <taxon>Actinomycetota</taxon>
        <taxon>Actinomycetes</taxon>
        <taxon>Micrococcales</taxon>
        <taxon>Micrococcaceae</taxon>
        <taxon>Micrococcus</taxon>
    </lineage>
</organism>
<evidence type="ECO:0000313" key="1">
    <source>
        <dbReference type="EMBL" id="AGY35496.1"/>
    </source>
</evidence>
<gene>
    <name evidence="1" type="ORF">LMV7_p00750</name>
</gene>
<accession>U5NWC2</accession>
<geneLocation type="plasmid" evidence="1">
    <name>pLMV7</name>
</geneLocation>
<dbReference type="EMBL" id="KF577591">
    <property type="protein sequence ID" value="AGY35496.1"/>
    <property type="molecule type" value="Genomic_DNA"/>
</dbReference>
<reference evidence="1" key="1">
    <citation type="journal article" date="2013" name="Genome Announc.">
        <title>First complete sequence of a giant linear plasmid from a micrococcus strain isolated from an extremely high-altitude lake.</title>
        <authorList>
            <person name="Dib J.R."/>
            <person name="Schuldes J."/>
            <person name="Thurmer A."/>
            <person name="Farias M.E."/>
            <person name="Daniel R."/>
            <person name="Meinhardt F."/>
        </authorList>
    </citation>
    <scope>NUCLEOTIDE SEQUENCE</scope>
    <source>
        <strain evidence="1">V7</strain>
        <plasmid evidence="1">pLMV7</plasmid>
    </source>
</reference>
<protein>
    <submittedName>
        <fullName evidence="1">Uncharacterized protein</fullName>
    </submittedName>
</protein>
<dbReference type="RefSeq" id="WP_023190140.1">
    <property type="nucleotide sequence ID" value="NC_022599.1"/>
</dbReference>
<proteinExistence type="predicted"/>
<name>U5NWC2_9MICC</name>
<dbReference type="AlphaFoldDB" id="U5NWC2"/>